<dbReference type="Proteomes" id="UP000839052">
    <property type="component" value="Chromosome"/>
</dbReference>
<dbReference type="InterPro" id="IPR020019">
    <property type="entry name" value="AcTrfase_PglD-like"/>
</dbReference>
<dbReference type="SUPFAM" id="SSF51161">
    <property type="entry name" value="Trimeric LpxA-like enzymes"/>
    <property type="match status" value="1"/>
</dbReference>
<proteinExistence type="inferred from homology"/>
<name>A0ABN8AUN1_9PROT</name>
<dbReference type="Gene3D" id="2.160.10.10">
    <property type="entry name" value="Hexapeptide repeat proteins"/>
    <property type="match status" value="1"/>
</dbReference>
<dbReference type="InterPro" id="IPR050179">
    <property type="entry name" value="Trans_hexapeptide_repeat"/>
</dbReference>
<evidence type="ECO:0008006" key="4">
    <source>
        <dbReference type="Google" id="ProtNLM"/>
    </source>
</evidence>
<protein>
    <recommendedName>
        <fullName evidence="4">Sugar O-acyltransferase, sialic acid O-acetyltransferase NeuD family</fullName>
    </recommendedName>
</protein>
<dbReference type="InterPro" id="IPR011004">
    <property type="entry name" value="Trimer_LpxA-like_sf"/>
</dbReference>
<organism evidence="2 3">
    <name type="scientific">Candidatus Nitrotoga arctica</name>
    <dbReference type="NCBI Taxonomy" id="453162"/>
    <lineage>
        <taxon>Bacteria</taxon>
        <taxon>Pseudomonadati</taxon>
        <taxon>Pseudomonadota</taxon>
        <taxon>Betaproteobacteria</taxon>
        <taxon>Nitrosomonadales</taxon>
        <taxon>Gallionellaceae</taxon>
        <taxon>Candidatus Nitrotoga</taxon>
    </lineage>
</organism>
<gene>
    <name evidence="2" type="ORF">NTG6680_2741</name>
</gene>
<dbReference type="PANTHER" id="PTHR43300">
    <property type="entry name" value="ACETYLTRANSFERASE"/>
    <property type="match status" value="1"/>
</dbReference>
<dbReference type="PANTHER" id="PTHR43300:SF4">
    <property type="entry name" value="ACYL-[ACYL-CARRIER-PROTEIN]--UDP-N-ACETYLGLUCOSAMINE O-ACYLTRANSFERASE"/>
    <property type="match status" value="1"/>
</dbReference>
<dbReference type="Pfam" id="PF14602">
    <property type="entry name" value="Hexapep_2"/>
    <property type="match status" value="1"/>
</dbReference>
<evidence type="ECO:0000313" key="2">
    <source>
        <dbReference type="EMBL" id="CAG9933990.1"/>
    </source>
</evidence>
<dbReference type="InterPro" id="IPR001451">
    <property type="entry name" value="Hexapep"/>
</dbReference>
<evidence type="ECO:0000313" key="3">
    <source>
        <dbReference type="Proteomes" id="UP000839052"/>
    </source>
</evidence>
<dbReference type="CDD" id="cd03360">
    <property type="entry name" value="LbH_AT_putative"/>
    <property type="match status" value="1"/>
</dbReference>
<evidence type="ECO:0000256" key="1">
    <source>
        <dbReference type="ARBA" id="ARBA00007274"/>
    </source>
</evidence>
<dbReference type="RefSeq" id="WP_239797683.1">
    <property type="nucleotide sequence ID" value="NZ_OU912926.1"/>
</dbReference>
<keyword evidence="3" id="KW-1185">Reference proteome</keyword>
<sequence length="226" mass="24630">MSAEQSQQKRHKKVVIFGAEQFASLAYYVLTHDSPHAVMGFTVDAAWCRTSTLHDLPVVPFDHLEQYFPPEDYALLISLGWTDCNGLRAAKYAEGKARGYSFVTYVSSRALVWPDLQVGENSMIYEAANIQPFARIGNNCILRNGCNVSHHAIIGNHVFLAAHAIVAGGAMVGERCFLGLNSTIRDGVKVAPHCIIAAGALVTADTEPDGLYLGVPARRHPLPKNL</sequence>
<accession>A0ABN8AUN1</accession>
<dbReference type="NCBIfam" id="TIGR03570">
    <property type="entry name" value="NeuD_NnaD"/>
    <property type="match status" value="1"/>
</dbReference>
<reference evidence="2 3" key="1">
    <citation type="submission" date="2021-10" db="EMBL/GenBank/DDBJ databases">
        <authorList>
            <person name="Koch H."/>
        </authorList>
    </citation>
    <scope>NUCLEOTIDE SEQUENCE [LARGE SCALE GENOMIC DNA]</scope>
    <source>
        <strain evidence="2">6680</strain>
    </source>
</reference>
<dbReference type="EMBL" id="OU912926">
    <property type="protein sequence ID" value="CAG9933990.1"/>
    <property type="molecule type" value="Genomic_DNA"/>
</dbReference>
<comment type="similarity">
    <text evidence="1">Belongs to the transferase hexapeptide repeat family.</text>
</comment>